<keyword evidence="1" id="KW-0749">Sporulation</keyword>
<keyword evidence="4" id="KW-0167">Capsid protein</keyword>
<dbReference type="Gene3D" id="1.20.1260.10">
    <property type="match status" value="1"/>
</dbReference>
<dbReference type="PANTHER" id="PTHR39183:SF1">
    <property type="entry name" value="SPORE COAT PROTEIN F-LIKE PROTEIN YHCQ"/>
    <property type="match status" value="1"/>
</dbReference>
<proteinExistence type="inferred from homology"/>
<accession>A0A940WX38</accession>
<dbReference type="AlphaFoldDB" id="A0A940WX38"/>
<dbReference type="GO" id="GO:0030435">
    <property type="term" value="P:sporulation resulting in formation of a cellular spore"/>
    <property type="evidence" value="ECO:0007669"/>
    <property type="project" value="UniProtKB-KW"/>
</dbReference>
<dbReference type="InterPro" id="IPR012347">
    <property type="entry name" value="Ferritin-like"/>
</dbReference>
<name>A0A940WX38_9BACI</name>
<organism evidence="4 5">
    <name type="scientific">Halalkalibacter suaedae</name>
    <dbReference type="NCBI Taxonomy" id="2822140"/>
    <lineage>
        <taxon>Bacteria</taxon>
        <taxon>Bacillati</taxon>
        <taxon>Bacillota</taxon>
        <taxon>Bacilli</taxon>
        <taxon>Bacillales</taxon>
        <taxon>Bacillaceae</taxon>
        <taxon>Halalkalibacter</taxon>
    </lineage>
</organism>
<comment type="caution">
    <text evidence="4">The sequence shown here is derived from an EMBL/GenBank/DDBJ whole genome shotgun (WGS) entry which is preliminary data.</text>
</comment>
<reference evidence="4" key="1">
    <citation type="submission" date="2021-03" db="EMBL/GenBank/DDBJ databases">
        <title>Bacillus suaedae sp. nov., isolated from Suaeda aralocaspica.</title>
        <authorList>
            <person name="Lei R.F.R."/>
        </authorList>
    </citation>
    <scope>NUCLEOTIDE SEQUENCE</scope>
    <source>
        <strain evidence="4">YZJH907-2</strain>
    </source>
</reference>
<keyword evidence="4" id="KW-0946">Virion</keyword>
<gene>
    <name evidence="4" type="ORF">J7W16_13905</name>
</gene>
<dbReference type="EMBL" id="JAGKSQ010000005">
    <property type="protein sequence ID" value="MBP3952232.1"/>
    <property type="molecule type" value="Genomic_DNA"/>
</dbReference>
<evidence type="ECO:0000256" key="3">
    <source>
        <dbReference type="ARBA" id="ARBA00024344"/>
    </source>
</evidence>
<keyword evidence="5" id="KW-1185">Reference proteome</keyword>
<dbReference type="PANTHER" id="PTHR39183">
    <property type="entry name" value="SPORE COAT PROTEIN F-LIKE PROTEIN YHCQ"/>
    <property type="match status" value="1"/>
</dbReference>
<evidence type="ECO:0000256" key="2">
    <source>
        <dbReference type="ARBA" id="ARBA00024325"/>
    </source>
</evidence>
<comment type="subcellular location">
    <subcellularLocation>
        <location evidence="2">Spore coat</location>
    </subcellularLocation>
</comment>
<protein>
    <submittedName>
        <fullName evidence="4">Spore coat protein</fullName>
    </submittedName>
</protein>
<evidence type="ECO:0000256" key="1">
    <source>
        <dbReference type="ARBA" id="ARBA00022969"/>
    </source>
</evidence>
<comment type="similarity">
    <text evidence="3">Belongs to the CotF family.</text>
</comment>
<sequence length="98" mass="11099">MNQLLEKITGMAPLTDQVIATDILMAAKAEVKNYAVAITETATQEVRTTLIHQLEDAINFYEKMADYMIDNELYYPHDMAKQLKLDQKTVETAMTIGD</sequence>
<dbReference type="RefSeq" id="WP_210597923.1">
    <property type="nucleotide sequence ID" value="NZ_JAGKSQ010000005.1"/>
</dbReference>
<dbReference type="Proteomes" id="UP000678228">
    <property type="component" value="Unassembled WGS sequence"/>
</dbReference>
<evidence type="ECO:0000313" key="5">
    <source>
        <dbReference type="Proteomes" id="UP000678228"/>
    </source>
</evidence>
<dbReference type="Pfam" id="PF07875">
    <property type="entry name" value="Coat_F"/>
    <property type="match status" value="1"/>
</dbReference>
<dbReference type="InterPro" id="IPR012851">
    <property type="entry name" value="Spore_coat_CotF-like"/>
</dbReference>
<evidence type="ECO:0000313" key="4">
    <source>
        <dbReference type="EMBL" id="MBP3952232.1"/>
    </source>
</evidence>